<dbReference type="RefSeq" id="WP_345461483.1">
    <property type="nucleotide sequence ID" value="NZ_BAABRP010000001.1"/>
</dbReference>
<comment type="caution">
    <text evidence="2">The sequence shown here is derived from an EMBL/GenBank/DDBJ whole genome shotgun (WGS) entry which is preliminary data.</text>
</comment>
<feature type="domain" description="N-acetyltransferase" evidence="1">
    <location>
        <begin position="9"/>
        <end position="215"/>
    </location>
</feature>
<dbReference type="SUPFAM" id="SSF55729">
    <property type="entry name" value="Acyl-CoA N-acyltransferases (Nat)"/>
    <property type="match status" value="1"/>
</dbReference>
<name>A0ABP9W6M3_9DEIO</name>
<dbReference type="Proteomes" id="UP001401887">
    <property type="component" value="Unassembled WGS sequence"/>
</dbReference>
<sequence length="215" mass="23771">MGAGQPERVGVRALRRGDFGEVARVAYATGFFGETAAGYFPDRGLFADLWVRPYFVGEPFGFAAEREGQVLGYIIGTPDGGEYRRAFARVLLGVLGRAVRGRYPQLGGSLPYLLRLGRFVSPHAPERLFPAHLHLNLLPESRGLGLGGALLDAYLAALRARGVRGLQLSTTAENRAAVALYEKRGLRVWEARESRLWQPWLGRPTTHLVMVRRLD</sequence>
<dbReference type="EMBL" id="BAABRP010000001">
    <property type="protein sequence ID" value="GAA5512178.1"/>
    <property type="molecule type" value="Genomic_DNA"/>
</dbReference>
<accession>A0ABP9W6M3</accession>
<evidence type="ECO:0000259" key="1">
    <source>
        <dbReference type="PROSITE" id="PS51186"/>
    </source>
</evidence>
<dbReference type="Pfam" id="PF00583">
    <property type="entry name" value="Acetyltransf_1"/>
    <property type="match status" value="1"/>
</dbReference>
<dbReference type="InterPro" id="IPR016181">
    <property type="entry name" value="Acyl_CoA_acyltransferase"/>
</dbReference>
<organism evidence="2 3">
    <name type="scientific">Deinococcus carri</name>
    <dbReference type="NCBI Taxonomy" id="1211323"/>
    <lineage>
        <taxon>Bacteria</taxon>
        <taxon>Thermotogati</taxon>
        <taxon>Deinococcota</taxon>
        <taxon>Deinococci</taxon>
        <taxon>Deinococcales</taxon>
        <taxon>Deinococcaceae</taxon>
        <taxon>Deinococcus</taxon>
    </lineage>
</organism>
<protein>
    <submittedName>
        <fullName evidence="2">Acetyltransferase OgpAT</fullName>
    </submittedName>
</protein>
<dbReference type="Gene3D" id="3.40.630.30">
    <property type="match status" value="1"/>
</dbReference>
<evidence type="ECO:0000313" key="2">
    <source>
        <dbReference type="EMBL" id="GAA5512178.1"/>
    </source>
</evidence>
<dbReference type="PROSITE" id="PS51186">
    <property type="entry name" value="GNAT"/>
    <property type="match status" value="1"/>
</dbReference>
<gene>
    <name evidence="2" type="ORF">Dcar01_00892</name>
</gene>
<reference evidence="2 3" key="1">
    <citation type="submission" date="2024-02" db="EMBL/GenBank/DDBJ databases">
        <title>Deinococcus carri NBRC 110142.</title>
        <authorList>
            <person name="Ichikawa N."/>
            <person name="Katano-Makiyama Y."/>
            <person name="Hidaka K."/>
        </authorList>
    </citation>
    <scope>NUCLEOTIDE SEQUENCE [LARGE SCALE GENOMIC DNA]</scope>
    <source>
        <strain evidence="2 3">NBRC 110142</strain>
    </source>
</reference>
<keyword evidence="3" id="KW-1185">Reference proteome</keyword>
<proteinExistence type="predicted"/>
<evidence type="ECO:0000313" key="3">
    <source>
        <dbReference type="Proteomes" id="UP001401887"/>
    </source>
</evidence>
<dbReference type="InterPro" id="IPR000182">
    <property type="entry name" value="GNAT_dom"/>
</dbReference>